<reference evidence="2" key="1">
    <citation type="journal article" date="2014" name="Science">
        <title>Ancient hybridizations among the ancestral genomes of bread wheat.</title>
        <authorList>
            <consortium name="International Wheat Genome Sequencing Consortium,"/>
            <person name="Marcussen T."/>
            <person name="Sandve S.R."/>
            <person name="Heier L."/>
            <person name="Spannagl M."/>
            <person name="Pfeifer M."/>
            <person name="Jakobsen K.S."/>
            <person name="Wulff B.B."/>
            <person name="Steuernagel B."/>
            <person name="Mayer K.F."/>
            <person name="Olsen O.A."/>
        </authorList>
    </citation>
    <scope>NUCLEOTIDE SEQUENCE [LARGE SCALE GENOMIC DNA]</scope>
    <source>
        <strain evidence="2">cv. AL8/78</strain>
    </source>
</reference>
<proteinExistence type="predicted"/>
<name>A0A453LJ04_AEGTS</name>
<protein>
    <submittedName>
        <fullName evidence="1">Uncharacterized protein</fullName>
    </submittedName>
</protein>
<dbReference type="Proteomes" id="UP000015105">
    <property type="component" value="Chromosome 5D"/>
</dbReference>
<keyword evidence="2" id="KW-1185">Reference proteome</keyword>
<accession>A0A453LJ04</accession>
<evidence type="ECO:0000313" key="2">
    <source>
        <dbReference type="Proteomes" id="UP000015105"/>
    </source>
</evidence>
<reference evidence="1" key="3">
    <citation type="journal article" date="2017" name="Nature">
        <title>Genome sequence of the progenitor of the wheat D genome Aegilops tauschii.</title>
        <authorList>
            <person name="Luo M.C."/>
            <person name="Gu Y.Q."/>
            <person name="Puiu D."/>
            <person name="Wang H."/>
            <person name="Twardziok S.O."/>
            <person name="Deal K.R."/>
            <person name="Huo N."/>
            <person name="Zhu T."/>
            <person name="Wang L."/>
            <person name="Wang Y."/>
            <person name="McGuire P.E."/>
            <person name="Liu S."/>
            <person name="Long H."/>
            <person name="Ramasamy R.K."/>
            <person name="Rodriguez J.C."/>
            <person name="Van S.L."/>
            <person name="Yuan L."/>
            <person name="Wang Z."/>
            <person name="Xia Z."/>
            <person name="Xiao L."/>
            <person name="Anderson O.D."/>
            <person name="Ouyang S."/>
            <person name="Liang Y."/>
            <person name="Zimin A.V."/>
            <person name="Pertea G."/>
            <person name="Qi P."/>
            <person name="Bennetzen J.L."/>
            <person name="Dai X."/>
            <person name="Dawson M.W."/>
            <person name="Muller H.G."/>
            <person name="Kugler K."/>
            <person name="Rivarola-Duarte L."/>
            <person name="Spannagl M."/>
            <person name="Mayer K.F.X."/>
            <person name="Lu F.H."/>
            <person name="Bevan M.W."/>
            <person name="Leroy P."/>
            <person name="Li P."/>
            <person name="You F.M."/>
            <person name="Sun Q."/>
            <person name="Liu Z."/>
            <person name="Lyons E."/>
            <person name="Wicker T."/>
            <person name="Salzberg S.L."/>
            <person name="Devos K.M."/>
            <person name="Dvorak J."/>
        </authorList>
    </citation>
    <scope>NUCLEOTIDE SEQUENCE [LARGE SCALE GENOMIC DNA]</scope>
    <source>
        <strain evidence="1">cv. AL8/78</strain>
    </source>
</reference>
<reference evidence="1" key="5">
    <citation type="journal article" date="2021" name="G3 (Bethesda)">
        <title>Aegilops tauschii genome assembly Aet v5.0 features greater sequence contiguity and improved annotation.</title>
        <authorList>
            <person name="Wang L."/>
            <person name="Zhu T."/>
            <person name="Rodriguez J.C."/>
            <person name="Deal K.R."/>
            <person name="Dubcovsky J."/>
            <person name="McGuire P.E."/>
            <person name="Lux T."/>
            <person name="Spannagl M."/>
            <person name="Mayer K.F.X."/>
            <person name="Baldrich P."/>
            <person name="Meyers B.C."/>
            <person name="Huo N."/>
            <person name="Gu Y.Q."/>
            <person name="Zhou H."/>
            <person name="Devos K.M."/>
            <person name="Bennetzen J.L."/>
            <person name="Unver T."/>
            <person name="Budak H."/>
            <person name="Gulick P.J."/>
            <person name="Galiba G."/>
            <person name="Kalapos B."/>
            <person name="Nelson D.R."/>
            <person name="Li P."/>
            <person name="You F.M."/>
            <person name="Luo M.C."/>
            <person name="Dvorak J."/>
        </authorList>
    </citation>
    <scope>NUCLEOTIDE SEQUENCE [LARGE SCALE GENOMIC DNA]</scope>
    <source>
        <strain evidence="1">cv. AL8/78</strain>
    </source>
</reference>
<dbReference type="Gramene" id="AET5Gv20793200.7">
    <property type="protein sequence ID" value="AET5Gv20793200.7"/>
    <property type="gene ID" value="AET5Gv20793200"/>
</dbReference>
<organism evidence="1 2">
    <name type="scientific">Aegilops tauschii subsp. strangulata</name>
    <name type="common">Goatgrass</name>
    <dbReference type="NCBI Taxonomy" id="200361"/>
    <lineage>
        <taxon>Eukaryota</taxon>
        <taxon>Viridiplantae</taxon>
        <taxon>Streptophyta</taxon>
        <taxon>Embryophyta</taxon>
        <taxon>Tracheophyta</taxon>
        <taxon>Spermatophyta</taxon>
        <taxon>Magnoliopsida</taxon>
        <taxon>Liliopsida</taxon>
        <taxon>Poales</taxon>
        <taxon>Poaceae</taxon>
        <taxon>BOP clade</taxon>
        <taxon>Pooideae</taxon>
        <taxon>Triticodae</taxon>
        <taxon>Triticeae</taxon>
        <taxon>Triticinae</taxon>
        <taxon>Aegilops</taxon>
    </lineage>
</organism>
<reference evidence="1" key="4">
    <citation type="submission" date="2019-03" db="UniProtKB">
        <authorList>
            <consortium name="EnsemblPlants"/>
        </authorList>
    </citation>
    <scope>IDENTIFICATION</scope>
</reference>
<sequence>QLRGRGSAKEDEECCTSIAVKGHCVMYTANGRHFEVPLVYQELLRMSQKDWLCKRWQDHIAL</sequence>
<evidence type="ECO:0000313" key="1">
    <source>
        <dbReference type="EnsemblPlants" id="AET5Gv20793200.7"/>
    </source>
</evidence>
<reference evidence="2" key="2">
    <citation type="journal article" date="2017" name="Nat. Plants">
        <title>The Aegilops tauschii genome reveals multiple impacts of transposons.</title>
        <authorList>
            <person name="Zhao G."/>
            <person name="Zou C."/>
            <person name="Li K."/>
            <person name="Wang K."/>
            <person name="Li T."/>
            <person name="Gao L."/>
            <person name="Zhang X."/>
            <person name="Wang H."/>
            <person name="Yang Z."/>
            <person name="Liu X."/>
            <person name="Jiang W."/>
            <person name="Mao L."/>
            <person name="Kong X."/>
            <person name="Jiao Y."/>
            <person name="Jia J."/>
        </authorList>
    </citation>
    <scope>NUCLEOTIDE SEQUENCE [LARGE SCALE GENOMIC DNA]</scope>
    <source>
        <strain evidence="2">cv. AL8/78</strain>
    </source>
</reference>
<dbReference type="AlphaFoldDB" id="A0A453LJ04"/>
<dbReference type="EnsemblPlants" id="AET5Gv20793200.7">
    <property type="protein sequence ID" value="AET5Gv20793200.7"/>
    <property type="gene ID" value="AET5Gv20793200"/>
</dbReference>